<dbReference type="EMBL" id="BTGB01000001">
    <property type="protein sequence ID" value="GMM44549.1"/>
    <property type="molecule type" value="Genomic_DNA"/>
</dbReference>
<feature type="region of interest" description="Disordered" evidence="12">
    <location>
        <begin position="91"/>
        <end position="122"/>
    </location>
</feature>
<comment type="subcellular location">
    <subcellularLocation>
        <location evidence="1">Nucleus</location>
    </subcellularLocation>
</comment>
<evidence type="ECO:0000256" key="1">
    <source>
        <dbReference type="ARBA" id="ARBA00004123"/>
    </source>
</evidence>
<dbReference type="Gene3D" id="3.30.870.10">
    <property type="entry name" value="Endonuclease Chain A"/>
    <property type="match status" value="2"/>
</dbReference>
<feature type="compositionally biased region" description="Polar residues" evidence="12">
    <location>
        <begin position="186"/>
        <end position="209"/>
    </location>
</feature>
<dbReference type="AlphaFoldDB" id="A0AAV5QZC9"/>
<dbReference type="GO" id="GO:0006281">
    <property type="term" value="P:DNA repair"/>
    <property type="evidence" value="ECO:0007669"/>
    <property type="project" value="UniProtKB-KW"/>
</dbReference>
<dbReference type="GO" id="GO:0003690">
    <property type="term" value="F:double-stranded DNA binding"/>
    <property type="evidence" value="ECO:0007669"/>
    <property type="project" value="TreeGrafter"/>
</dbReference>
<keyword evidence="3" id="KW-0540">Nuclease</keyword>
<evidence type="ECO:0000256" key="12">
    <source>
        <dbReference type="SAM" id="MobiDB-lite"/>
    </source>
</evidence>
<gene>
    <name evidence="13" type="ORF">DAPK24_011240</name>
</gene>
<name>A0AAV5QZC9_PICKL</name>
<proteinExistence type="inferred from homology"/>
<dbReference type="Pfam" id="PF06087">
    <property type="entry name" value="Tyr-DNA_phospho"/>
    <property type="match status" value="1"/>
</dbReference>
<feature type="region of interest" description="Disordered" evidence="12">
    <location>
        <begin position="162"/>
        <end position="209"/>
    </location>
</feature>
<feature type="region of interest" description="Disordered" evidence="12">
    <location>
        <begin position="1"/>
        <end position="24"/>
    </location>
</feature>
<dbReference type="SUPFAM" id="SSF56024">
    <property type="entry name" value="Phospholipase D/nuclease"/>
    <property type="match status" value="2"/>
</dbReference>
<feature type="active site" description="Nucleophile" evidence="9">
    <location>
        <position position="315"/>
    </location>
</feature>
<evidence type="ECO:0000313" key="13">
    <source>
        <dbReference type="EMBL" id="GMM44549.1"/>
    </source>
</evidence>
<feature type="active site" description="Proton donor/acceptor" evidence="9">
    <location>
        <position position="584"/>
    </location>
</feature>
<evidence type="ECO:0000256" key="7">
    <source>
        <dbReference type="ARBA" id="ARBA00023204"/>
    </source>
</evidence>
<dbReference type="InterPro" id="IPR010347">
    <property type="entry name" value="Tdp1"/>
</dbReference>
<evidence type="ECO:0000256" key="4">
    <source>
        <dbReference type="ARBA" id="ARBA00022763"/>
    </source>
</evidence>
<dbReference type="GO" id="GO:0005634">
    <property type="term" value="C:nucleus"/>
    <property type="evidence" value="ECO:0007669"/>
    <property type="project" value="UniProtKB-SubCell"/>
</dbReference>
<organism evidence="13 14">
    <name type="scientific">Pichia kluyveri</name>
    <name type="common">Yeast</name>
    <dbReference type="NCBI Taxonomy" id="36015"/>
    <lineage>
        <taxon>Eukaryota</taxon>
        <taxon>Fungi</taxon>
        <taxon>Dikarya</taxon>
        <taxon>Ascomycota</taxon>
        <taxon>Saccharomycotina</taxon>
        <taxon>Pichiomycetes</taxon>
        <taxon>Pichiales</taxon>
        <taxon>Pichiaceae</taxon>
        <taxon>Pichia</taxon>
    </lineage>
</organism>
<dbReference type="GO" id="GO:0017005">
    <property type="term" value="F:3'-tyrosyl-DNA phosphodiesterase activity"/>
    <property type="evidence" value="ECO:0007669"/>
    <property type="project" value="TreeGrafter"/>
</dbReference>
<evidence type="ECO:0000256" key="10">
    <source>
        <dbReference type="PIRSR" id="PIRSR610347-2"/>
    </source>
</evidence>
<dbReference type="GO" id="GO:0003697">
    <property type="term" value="F:single-stranded DNA binding"/>
    <property type="evidence" value="ECO:0007669"/>
    <property type="project" value="TreeGrafter"/>
</dbReference>
<dbReference type="PANTHER" id="PTHR12415">
    <property type="entry name" value="TYROSYL-DNA PHOSPHODIESTERASE 1"/>
    <property type="match status" value="1"/>
</dbReference>
<keyword evidence="8" id="KW-0539">Nucleus</keyword>
<keyword evidence="7" id="KW-0234">DNA repair</keyword>
<comment type="caution">
    <text evidence="13">The sequence shown here is derived from an EMBL/GenBank/DDBJ whole genome shotgun (WGS) entry which is preliminary data.</text>
</comment>
<feature type="site" description="Interaction with DNA" evidence="11">
    <location>
        <position position="609"/>
    </location>
</feature>
<accession>A0AAV5QZC9</accession>
<keyword evidence="14" id="KW-1185">Reference proteome</keyword>
<keyword evidence="6" id="KW-0269">Exonuclease</keyword>
<feature type="compositionally biased region" description="Basic and acidic residues" evidence="12">
    <location>
        <begin position="91"/>
        <end position="100"/>
    </location>
</feature>
<evidence type="ECO:0000256" key="2">
    <source>
        <dbReference type="ARBA" id="ARBA00010205"/>
    </source>
</evidence>
<dbReference type="GO" id="GO:0004527">
    <property type="term" value="F:exonuclease activity"/>
    <property type="evidence" value="ECO:0007669"/>
    <property type="project" value="UniProtKB-KW"/>
</dbReference>
<feature type="compositionally biased region" description="Basic and acidic residues" evidence="12">
    <location>
        <begin position="108"/>
        <end position="122"/>
    </location>
</feature>
<keyword evidence="4" id="KW-0227">DNA damage</keyword>
<evidence type="ECO:0000256" key="8">
    <source>
        <dbReference type="ARBA" id="ARBA00023242"/>
    </source>
</evidence>
<feature type="binding site" evidence="10">
    <location>
        <position position="317"/>
    </location>
    <ligand>
        <name>substrate</name>
    </ligand>
</feature>
<reference evidence="13 14" key="1">
    <citation type="journal article" date="2023" name="Elife">
        <title>Identification of key yeast species and microbe-microbe interactions impacting larval growth of Drosophila in the wild.</title>
        <authorList>
            <person name="Mure A."/>
            <person name="Sugiura Y."/>
            <person name="Maeda R."/>
            <person name="Honda K."/>
            <person name="Sakurai N."/>
            <person name="Takahashi Y."/>
            <person name="Watada M."/>
            <person name="Katoh T."/>
            <person name="Gotoh A."/>
            <person name="Gotoh Y."/>
            <person name="Taniguchi I."/>
            <person name="Nakamura K."/>
            <person name="Hayashi T."/>
            <person name="Katayama T."/>
            <person name="Uemura T."/>
            <person name="Hattori Y."/>
        </authorList>
    </citation>
    <scope>NUCLEOTIDE SEQUENCE [LARGE SCALE GENOMIC DNA]</scope>
    <source>
        <strain evidence="13 14">PK-24</strain>
    </source>
</reference>
<evidence type="ECO:0000256" key="5">
    <source>
        <dbReference type="ARBA" id="ARBA00022801"/>
    </source>
</evidence>
<feature type="compositionally biased region" description="Acidic residues" evidence="12">
    <location>
        <begin position="162"/>
        <end position="174"/>
    </location>
</feature>
<evidence type="ECO:0000256" key="3">
    <source>
        <dbReference type="ARBA" id="ARBA00022722"/>
    </source>
</evidence>
<feature type="binding site" evidence="10">
    <location>
        <position position="586"/>
    </location>
    <ligand>
        <name>substrate</name>
    </ligand>
</feature>
<evidence type="ECO:0000256" key="9">
    <source>
        <dbReference type="PIRSR" id="PIRSR610347-1"/>
    </source>
</evidence>
<dbReference type="Proteomes" id="UP001378960">
    <property type="component" value="Unassembled WGS sequence"/>
</dbReference>
<evidence type="ECO:0000313" key="14">
    <source>
        <dbReference type="Proteomes" id="UP001378960"/>
    </source>
</evidence>
<sequence>MEYNTINLDSDDEPQFINTTSKEPQRVSETIEILSDNTTDLSDVDDEVFNVQIPNKTINPVLNNDTNTNQIKLDNTIDEPELTPQQLMRKKLAEAAERRLKPTSNDHQPTHEVNDEPIKQEKRKEYNELEDRDEDDMVLLNDTTPNIKRVQTKPIKRVESFTIDDDDDGDDINWEDNPIIQPPPNKNTYMPNKSTQSTQTHNKNNLLNTSKADNTSRIRMIANPTYCKEFKVNGDVDAVSLNDLVGSKGLIKTYQFNMLIDFDYLASFVNNKNCEYVLICKNDGDHLHIQPSSYNNYNVKVIDVTENLPKFGTHHTKMMVNFYDDKTCQIVVHTMNMTQADHLIQTQMCWVSPVLKMHTDRKKYLDFNTSNISIKKDTGTVFKRDFIAYLLTYKKEGVNDLINEIGKYDFTPIDVVFVASSPGNYHYENWETLTRVNAKPMFGYGRLWQVIHTLGLQCLHGKFIGQASTIAGPCDSWKRNLFVYLLTSCVEKGFPLIKKADYSFEPYMRTMNKVEPILIWPTIDEVLKSRSSMYSGIALHLKTVDKWEAYERQYLDIRKYLHKWTTNSDIPYKSKAGRSNLSSHTKTYTVTEDNFKTLKWFLLTSANISHQAWGKFKKYNLIDYDISSFEAGIFVAPELLNVPSNVNNHRQILVPTYGKDDANDVNFLSNDDKFKIGLRLPYDTPLVKYSANENPWAQPETSKYIQ</sequence>
<evidence type="ECO:0000256" key="11">
    <source>
        <dbReference type="PIRSR" id="PIRSR610347-3"/>
    </source>
</evidence>
<dbReference type="PANTHER" id="PTHR12415:SF0">
    <property type="entry name" value="TYROSYL-DNA PHOSPHODIESTERASE 1"/>
    <property type="match status" value="1"/>
</dbReference>
<comment type="similarity">
    <text evidence="2">Belongs to the tyrosyl-DNA phosphodiesterase family.</text>
</comment>
<protein>
    <submittedName>
        <fullName evidence="13">Tyrosyl-DNA phosphodiesterase 1</fullName>
    </submittedName>
</protein>
<evidence type="ECO:0000256" key="6">
    <source>
        <dbReference type="ARBA" id="ARBA00022839"/>
    </source>
</evidence>
<keyword evidence="5" id="KW-0378">Hydrolase</keyword>